<dbReference type="GO" id="GO:0110001">
    <property type="term" value="C:toxin-antitoxin complex"/>
    <property type="evidence" value="ECO:0007669"/>
    <property type="project" value="InterPro"/>
</dbReference>
<reference evidence="6 7" key="1">
    <citation type="submission" date="2018-08" db="EMBL/GenBank/DDBJ databases">
        <title>A genome reference for cultivated species of the human gut microbiota.</title>
        <authorList>
            <person name="Zou Y."/>
            <person name="Xue W."/>
            <person name="Luo G."/>
        </authorList>
    </citation>
    <scope>NUCLEOTIDE SEQUENCE [LARGE SCALE GENOMIC DNA]</scope>
    <source>
        <strain evidence="6 7">AM23-23AC</strain>
    </source>
</reference>
<dbReference type="Proteomes" id="UP000283701">
    <property type="component" value="Unassembled WGS sequence"/>
</dbReference>
<gene>
    <name evidence="6" type="ORF">DW654_12355</name>
</gene>
<evidence type="ECO:0000256" key="2">
    <source>
        <dbReference type="ARBA" id="ARBA00022649"/>
    </source>
</evidence>
<keyword evidence="4" id="KW-0547">Nucleotide-binding</keyword>
<evidence type="ECO:0000256" key="5">
    <source>
        <dbReference type="ARBA" id="ARBA00022801"/>
    </source>
</evidence>
<name>A0A414QPM0_9FIRM</name>
<dbReference type="AlphaFoldDB" id="A0A414QPM0"/>
<dbReference type="RefSeq" id="WP_118203626.1">
    <property type="nucleotide sequence ID" value="NZ_QRHP01000015.1"/>
</dbReference>
<keyword evidence="5" id="KW-0378">Hydrolase</keyword>
<evidence type="ECO:0000256" key="3">
    <source>
        <dbReference type="ARBA" id="ARBA00022722"/>
    </source>
</evidence>
<proteinExistence type="predicted"/>
<evidence type="ECO:0000313" key="7">
    <source>
        <dbReference type="Proteomes" id="UP000283701"/>
    </source>
</evidence>
<accession>A0A414QPM0</accession>
<evidence type="ECO:0000256" key="4">
    <source>
        <dbReference type="ARBA" id="ARBA00022741"/>
    </source>
</evidence>
<keyword evidence="1" id="KW-0597">Phosphoprotein</keyword>
<dbReference type="GO" id="GO:0016787">
    <property type="term" value="F:hydrolase activity"/>
    <property type="evidence" value="ECO:0007669"/>
    <property type="project" value="UniProtKB-KW"/>
</dbReference>
<protein>
    <submittedName>
        <fullName evidence="6">DUF86 domain-containing protein</fullName>
    </submittedName>
</protein>
<dbReference type="GO" id="GO:0004540">
    <property type="term" value="F:RNA nuclease activity"/>
    <property type="evidence" value="ECO:0007669"/>
    <property type="project" value="InterPro"/>
</dbReference>
<evidence type="ECO:0000256" key="1">
    <source>
        <dbReference type="ARBA" id="ARBA00022553"/>
    </source>
</evidence>
<dbReference type="Pfam" id="PF01934">
    <property type="entry name" value="HepT-like"/>
    <property type="match status" value="1"/>
</dbReference>
<keyword evidence="3" id="KW-0540">Nuclease</keyword>
<dbReference type="EMBL" id="QRHP01000015">
    <property type="protein sequence ID" value="RHF82741.1"/>
    <property type="molecule type" value="Genomic_DNA"/>
</dbReference>
<dbReference type="PANTHER" id="PTHR34139:SF1">
    <property type="entry name" value="RNASE MJ1380-RELATED"/>
    <property type="match status" value="1"/>
</dbReference>
<dbReference type="InterPro" id="IPR051813">
    <property type="entry name" value="HepT_RNase_toxin"/>
</dbReference>
<comment type="caution">
    <text evidence="6">The sequence shown here is derived from an EMBL/GenBank/DDBJ whole genome shotgun (WGS) entry which is preliminary data.</text>
</comment>
<keyword evidence="2" id="KW-1277">Toxin-antitoxin system</keyword>
<dbReference type="GO" id="GO:0000166">
    <property type="term" value="F:nucleotide binding"/>
    <property type="evidence" value="ECO:0007669"/>
    <property type="project" value="UniProtKB-KW"/>
</dbReference>
<dbReference type="PANTHER" id="PTHR34139">
    <property type="entry name" value="UPF0331 PROTEIN MJ0127"/>
    <property type="match status" value="1"/>
</dbReference>
<sequence length="114" mass="13378">MQHRDMITIQKVISEMQIGIDMLGTTDLETFLTNEMLKRALGMTAINVGELVKVVTDELRNKYKEFPWKAVAGMRDITAHRYQTLRMEDVYMTVHEEYPVLMKQLQNILKKETE</sequence>
<dbReference type="InterPro" id="IPR008201">
    <property type="entry name" value="HepT-like"/>
</dbReference>
<evidence type="ECO:0000313" key="6">
    <source>
        <dbReference type="EMBL" id="RHF82741.1"/>
    </source>
</evidence>
<organism evidence="6 7">
    <name type="scientific">Roseburia inulinivorans</name>
    <dbReference type="NCBI Taxonomy" id="360807"/>
    <lineage>
        <taxon>Bacteria</taxon>
        <taxon>Bacillati</taxon>
        <taxon>Bacillota</taxon>
        <taxon>Clostridia</taxon>
        <taxon>Lachnospirales</taxon>
        <taxon>Lachnospiraceae</taxon>
        <taxon>Roseburia</taxon>
    </lineage>
</organism>